<dbReference type="InterPro" id="IPR005524">
    <property type="entry name" value="DUF318"/>
</dbReference>
<evidence type="ECO:0000256" key="5">
    <source>
        <dbReference type="ARBA" id="ARBA00022989"/>
    </source>
</evidence>
<evidence type="ECO:0000256" key="1">
    <source>
        <dbReference type="ARBA" id="ARBA00004651"/>
    </source>
</evidence>
<dbReference type="eggNOG" id="COG0701">
    <property type="taxonomic scope" value="Bacteria"/>
</dbReference>
<feature type="transmembrane region" description="Helical" evidence="7">
    <location>
        <begin position="73"/>
        <end position="95"/>
    </location>
</feature>
<dbReference type="Pfam" id="PF03773">
    <property type="entry name" value="ArsP_1"/>
    <property type="match status" value="1"/>
</dbReference>
<comment type="similarity">
    <text evidence="2">Belongs to the UPF0718 family.</text>
</comment>
<dbReference type="OrthoDB" id="5465282at2"/>
<evidence type="ECO:0000313" key="9">
    <source>
        <dbReference type="Proteomes" id="UP000007177"/>
    </source>
</evidence>
<dbReference type="STRING" id="931626.Awo_c20580"/>
<name>H6LKP4_ACEWD</name>
<keyword evidence="5 7" id="KW-1133">Transmembrane helix</keyword>
<dbReference type="HOGENOM" id="CLU_101297_2_0_9"/>
<comment type="subcellular location">
    <subcellularLocation>
        <location evidence="1">Cell membrane</location>
        <topology evidence="1">Multi-pass membrane protein</topology>
    </subcellularLocation>
</comment>
<organism evidence="8 9">
    <name type="scientific">Acetobacterium woodii (strain ATCC 29683 / DSM 1030 / JCM 2381 / KCTC 1655 / WB1)</name>
    <dbReference type="NCBI Taxonomy" id="931626"/>
    <lineage>
        <taxon>Bacteria</taxon>
        <taxon>Bacillati</taxon>
        <taxon>Bacillota</taxon>
        <taxon>Clostridia</taxon>
        <taxon>Eubacteriales</taxon>
        <taxon>Eubacteriaceae</taxon>
        <taxon>Acetobacterium</taxon>
    </lineage>
</organism>
<feature type="transmembrane region" description="Helical" evidence="7">
    <location>
        <begin position="6"/>
        <end position="21"/>
    </location>
</feature>
<protein>
    <submittedName>
        <fullName evidence="8">Putative membrane protein</fullName>
    </submittedName>
</protein>
<evidence type="ECO:0000313" key="8">
    <source>
        <dbReference type="EMBL" id="AFA48836.1"/>
    </source>
</evidence>
<reference evidence="8 9" key="2">
    <citation type="journal article" date="2012" name="PLoS ONE">
        <title>An ancient pathway combining carbon dioxide fixation with the generation and utilization of a sodium ion gradient for ATP synthesis.</title>
        <authorList>
            <person name="Poehlein A."/>
            <person name="Schmidt S."/>
            <person name="Kaster A.K."/>
            <person name="Goenrich M."/>
            <person name="Vollmers J."/>
            <person name="Thurmer A."/>
            <person name="Bertsch J."/>
            <person name="Schuchmann K."/>
            <person name="Voigt B."/>
            <person name="Hecker M."/>
            <person name="Daniel R."/>
            <person name="Thauer R.K."/>
            <person name="Gottschalk G."/>
            <person name="Muller V."/>
        </authorList>
    </citation>
    <scope>NUCLEOTIDE SEQUENCE [LARGE SCALE GENOMIC DNA]</scope>
    <source>
        <strain evidence="9">ATCC 29683 / DSM 1030 / JCM 2381 / KCTC 1655 / WB1</strain>
    </source>
</reference>
<evidence type="ECO:0000256" key="4">
    <source>
        <dbReference type="ARBA" id="ARBA00022692"/>
    </source>
</evidence>
<dbReference type="GO" id="GO:0005886">
    <property type="term" value="C:plasma membrane"/>
    <property type="evidence" value="ECO:0007669"/>
    <property type="project" value="UniProtKB-SubCell"/>
</dbReference>
<keyword evidence="9" id="KW-1185">Reference proteome</keyword>
<evidence type="ECO:0000256" key="7">
    <source>
        <dbReference type="SAM" id="Phobius"/>
    </source>
</evidence>
<evidence type="ECO:0000256" key="3">
    <source>
        <dbReference type="ARBA" id="ARBA00022475"/>
    </source>
</evidence>
<dbReference type="Proteomes" id="UP000007177">
    <property type="component" value="Chromosome"/>
</dbReference>
<evidence type="ECO:0000256" key="2">
    <source>
        <dbReference type="ARBA" id="ARBA00006386"/>
    </source>
</evidence>
<keyword evidence="3" id="KW-1003">Cell membrane</keyword>
<sequence length="160" mass="17249">MDIFTAFFWVVTIAWLIFSLKKDKSKTIAAVRQSGGMMKGIAGDIIGILLLIGLILTFVPPETIKLYIGQSNVLISTLVFSLVGSITLIPAFVAFPLVGSLLDAGANLIPIVAFLTTLTMVGIVTFPLEKREFGLKFTLVRNLLSFGFAILIALTMGVIL</sequence>
<feature type="transmembrane region" description="Helical" evidence="7">
    <location>
        <begin position="140"/>
        <end position="159"/>
    </location>
</feature>
<feature type="transmembrane region" description="Helical" evidence="7">
    <location>
        <begin position="41"/>
        <end position="61"/>
    </location>
</feature>
<feature type="transmembrane region" description="Helical" evidence="7">
    <location>
        <begin position="107"/>
        <end position="128"/>
    </location>
</feature>
<dbReference type="RefSeq" id="WP_014356436.1">
    <property type="nucleotide sequence ID" value="NC_016894.1"/>
</dbReference>
<proteinExistence type="inferred from homology"/>
<gene>
    <name evidence="8" type="ordered locus">Awo_c20580</name>
</gene>
<dbReference type="EMBL" id="CP002987">
    <property type="protein sequence ID" value="AFA48836.1"/>
    <property type="molecule type" value="Genomic_DNA"/>
</dbReference>
<accession>H6LKP4</accession>
<dbReference type="AlphaFoldDB" id="H6LKP4"/>
<dbReference type="KEGG" id="awo:Awo_c20580"/>
<evidence type="ECO:0000256" key="6">
    <source>
        <dbReference type="ARBA" id="ARBA00023136"/>
    </source>
</evidence>
<keyword evidence="4 7" id="KW-0812">Transmembrane</keyword>
<reference evidence="9" key="1">
    <citation type="submission" date="2011-07" db="EMBL/GenBank/DDBJ databases">
        <title>Complete genome sequence of Acetobacterium woodii.</title>
        <authorList>
            <person name="Poehlein A."/>
            <person name="Schmidt S."/>
            <person name="Kaster A.-K."/>
            <person name="Goenrich M."/>
            <person name="Vollmers J."/>
            <person name="Thuermer A."/>
            <person name="Gottschalk G."/>
            <person name="Thauer R.K."/>
            <person name="Daniel R."/>
            <person name="Mueller V."/>
        </authorList>
    </citation>
    <scope>NUCLEOTIDE SEQUENCE [LARGE SCALE GENOMIC DNA]</scope>
    <source>
        <strain evidence="9">ATCC 29683 / DSM 1030 / JCM 2381 / KCTC 1655 / WB1</strain>
    </source>
</reference>
<keyword evidence="6 7" id="KW-0472">Membrane</keyword>